<feature type="repeat" description="ANK" evidence="2">
    <location>
        <begin position="150"/>
        <end position="182"/>
    </location>
</feature>
<sequence>MGNHALCGEKGKCGGQCSQLTISQSLESIIEEPEPSGAVFPDTLEGLNAVDRNLLQFCASSNLAGVRWLLVLGGNRRATDQKGTTCLHAACRSGSCSIVEVLVFLEEEGTAPTSMYASNSEMAVKSEAEPTTQTVGAFGGSRGLQATDEAGWTPLHVAAFMGRQDVVRVLLRNGANTLVRTNKGQFAVDLCSDVATRRLLQKEMKATPDTGTCVDFPEDRVRGQGGQGNEATLQALQVEGTFLSRSCVASPSREIRFEPFFVPRAPLLVEDDVDLELAELCAYLGCQIFESSPGRGLAFLVVTGSVRDYPIDLVGFMRTTKLSPLQVGTFLGEDFSLSKILRMEFLNSVCLTNTGVVSALRTGLTGLKVPPDLQKMNRLLSSLSEVWWRQQLRAAKLSGKKKEKANSPSKSQDDLIQESIDMAMDVESDELRGTNLKSILPSISSLHQLFFSTVMLHWNLHAPLPPSQKLDFDAWAALNRGGTKEDVPDWVLEPIYRAVATAALEELSLEDRETQPAVSSGQFDMRELAIASATGWVQVFADGLPTLPGAPHFRPVSFVECMQIAGMICESTASARMQSGRLEHSVDGSPVAKAQGILDAHPGSVWLSLCGPMLFFEMDSGPGLNPFAFLHTKYAKLAAVDPPRLTFTLCDHSLGSGEEPSSSPNSGLLQLVVLLQDGRFQAFHVKKLVMRVSDASALKVWVEAIASANDMCREISEDARHAQGPKFASVLLRLSGLRARSGGPRSDNRAGTARSSERRRDRTAVLMPKWMSLS</sequence>
<dbReference type="EMBL" id="CAJNDS010000055">
    <property type="protein sequence ID" value="CAE6936330.1"/>
    <property type="molecule type" value="Genomic_DNA"/>
</dbReference>
<dbReference type="OrthoDB" id="539213at2759"/>
<gene>
    <name evidence="5" type="primary">Arfgef1</name>
    <name evidence="5" type="ORF">SNAT2548_LOCUS1040</name>
</gene>
<dbReference type="SUPFAM" id="SSF48425">
    <property type="entry name" value="Sec7 domain"/>
    <property type="match status" value="1"/>
</dbReference>
<dbReference type="GO" id="GO:0004857">
    <property type="term" value="F:enzyme inhibitor activity"/>
    <property type="evidence" value="ECO:0007669"/>
    <property type="project" value="TreeGrafter"/>
</dbReference>
<dbReference type="InterPro" id="IPR000904">
    <property type="entry name" value="Sec7_dom"/>
</dbReference>
<keyword evidence="2" id="KW-0040">ANK repeat</keyword>
<dbReference type="SUPFAM" id="SSF48403">
    <property type="entry name" value="Ankyrin repeat"/>
    <property type="match status" value="1"/>
</dbReference>
<dbReference type="GO" id="GO:0019208">
    <property type="term" value="F:phosphatase regulator activity"/>
    <property type="evidence" value="ECO:0007669"/>
    <property type="project" value="TreeGrafter"/>
</dbReference>
<dbReference type="PROSITE" id="PS50297">
    <property type="entry name" value="ANK_REP_REGION"/>
    <property type="match status" value="1"/>
</dbReference>
<dbReference type="GO" id="GO:0005737">
    <property type="term" value="C:cytoplasm"/>
    <property type="evidence" value="ECO:0007669"/>
    <property type="project" value="TreeGrafter"/>
</dbReference>
<dbReference type="InterPro" id="IPR035999">
    <property type="entry name" value="Sec7_dom_sf"/>
</dbReference>
<dbReference type="Proteomes" id="UP000604046">
    <property type="component" value="Unassembled WGS sequence"/>
</dbReference>
<evidence type="ECO:0000256" key="2">
    <source>
        <dbReference type="PROSITE-ProRule" id="PRU00023"/>
    </source>
</evidence>
<comment type="caution">
    <text evidence="5">The sequence shown here is derived from an EMBL/GenBank/DDBJ whole genome shotgun (WGS) entry which is preliminary data.</text>
</comment>
<dbReference type="PANTHER" id="PTHR24179:SF29">
    <property type="entry name" value="LD46604P"/>
    <property type="match status" value="1"/>
</dbReference>
<dbReference type="Pfam" id="PF01369">
    <property type="entry name" value="Sec7"/>
    <property type="match status" value="1"/>
</dbReference>
<dbReference type="SMART" id="SM00222">
    <property type="entry name" value="Sec7"/>
    <property type="match status" value="1"/>
</dbReference>
<keyword evidence="1" id="KW-0677">Repeat</keyword>
<dbReference type="GO" id="GO:0032012">
    <property type="term" value="P:regulation of ARF protein signal transduction"/>
    <property type="evidence" value="ECO:0007669"/>
    <property type="project" value="InterPro"/>
</dbReference>
<protein>
    <submittedName>
        <fullName evidence="5">Arfgef1 protein</fullName>
    </submittedName>
</protein>
<dbReference type="AlphaFoldDB" id="A0A812GPW1"/>
<accession>A0A812GPW1</accession>
<evidence type="ECO:0000256" key="3">
    <source>
        <dbReference type="SAM" id="MobiDB-lite"/>
    </source>
</evidence>
<dbReference type="Pfam" id="PF12796">
    <property type="entry name" value="Ank_2"/>
    <property type="match status" value="1"/>
</dbReference>
<evidence type="ECO:0000259" key="4">
    <source>
        <dbReference type="PROSITE" id="PS50190"/>
    </source>
</evidence>
<evidence type="ECO:0000256" key="1">
    <source>
        <dbReference type="ARBA" id="ARBA00022737"/>
    </source>
</evidence>
<dbReference type="Gene3D" id="1.10.1000.11">
    <property type="entry name" value="Arf Nucleotide-binding Site Opener,domain 2"/>
    <property type="match status" value="1"/>
</dbReference>
<dbReference type="GO" id="GO:0005085">
    <property type="term" value="F:guanyl-nucleotide exchange factor activity"/>
    <property type="evidence" value="ECO:0007669"/>
    <property type="project" value="InterPro"/>
</dbReference>
<dbReference type="InterPro" id="IPR051226">
    <property type="entry name" value="PP1_Regulatory_Subunit"/>
</dbReference>
<name>A0A812GPW1_9DINO</name>
<feature type="domain" description="SEC7" evidence="4">
    <location>
        <begin position="285"/>
        <end position="502"/>
    </location>
</feature>
<evidence type="ECO:0000313" key="5">
    <source>
        <dbReference type="EMBL" id="CAE6936330.1"/>
    </source>
</evidence>
<dbReference type="Gene3D" id="1.25.40.20">
    <property type="entry name" value="Ankyrin repeat-containing domain"/>
    <property type="match status" value="1"/>
</dbReference>
<organism evidence="5 6">
    <name type="scientific">Symbiodinium natans</name>
    <dbReference type="NCBI Taxonomy" id="878477"/>
    <lineage>
        <taxon>Eukaryota</taxon>
        <taxon>Sar</taxon>
        <taxon>Alveolata</taxon>
        <taxon>Dinophyceae</taxon>
        <taxon>Suessiales</taxon>
        <taxon>Symbiodiniaceae</taxon>
        <taxon>Symbiodinium</taxon>
    </lineage>
</organism>
<dbReference type="PROSITE" id="PS50088">
    <property type="entry name" value="ANK_REPEAT"/>
    <property type="match status" value="1"/>
</dbReference>
<evidence type="ECO:0000313" key="6">
    <source>
        <dbReference type="Proteomes" id="UP000604046"/>
    </source>
</evidence>
<reference evidence="5" key="1">
    <citation type="submission" date="2021-02" db="EMBL/GenBank/DDBJ databases">
        <authorList>
            <person name="Dougan E. K."/>
            <person name="Rhodes N."/>
            <person name="Thang M."/>
            <person name="Chan C."/>
        </authorList>
    </citation>
    <scope>NUCLEOTIDE SEQUENCE</scope>
</reference>
<dbReference type="PROSITE" id="PS50190">
    <property type="entry name" value="SEC7"/>
    <property type="match status" value="1"/>
</dbReference>
<keyword evidence="6" id="KW-1185">Reference proteome</keyword>
<feature type="region of interest" description="Disordered" evidence="3">
    <location>
        <begin position="738"/>
        <end position="761"/>
    </location>
</feature>
<dbReference type="SMART" id="SM00248">
    <property type="entry name" value="ANK"/>
    <property type="match status" value="2"/>
</dbReference>
<dbReference type="InterPro" id="IPR002110">
    <property type="entry name" value="Ankyrin_rpt"/>
</dbReference>
<proteinExistence type="predicted"/>
<dbReference type="InterPro" id="IPR023394">
    <property type="entry name" value="Sec7_C_sf"/>
</dbReference>
<dbReference type="PANTHER" id="PTHR24179">
    <property type="entry name" value="PROTEIN PHOSPHATASE 1 REGULATORY SUBUNIT 12"/>
    <property type="match status" value="1"/>
</dbReference>
<dbReference type="InterPro" id="IPR036770">
    <property type="entry name" value="Ankyrin_rpt-contain_sf"/>
</dbReference>